<dbReference type="Proteomes" id="UP000182761">
    <property type="component" value="Unassembled WGS sequence"/>
</dbReference>
<reference evidence="1 2" key="1">
    <citation type="submission" date="2016-01" db="EMBL/GenBank/DDBJ databases">
        <authorList>
            <person name="McClelland M."/>
            <person name="Jain A."/>
            <person name="Saraogi P."/>
            <person name="Mendelson R."/>
            <person name="Westerman R."/>
            <person name="SanMiguel P."/>
            <person name="Csonka L."/>
        </authorList>
    </citation>
    <scope>NUCLEOTIDE SEQUENCE [LARGE SCALE GENOMIC DNA]</scope>
    <source>
        <strain evidence="1 2">R-53146</strain>
    </source>
</reference>
<accession>A0A0X3ARE8</accession>
<gene>
    <name evidence="1" type="ORF">Ga0061079_10770</name>
</gene>
<dbReference type="OrthoDB" id="3172674at2"/>
<evidence type="ECO:0000313" key="2">
    <source>
        <dbReference type="Proteomes" id="UP000182761"/>
    </source>
</evidence>
<dbReference type="EMBL" id="FCOR01000007">
    <property type="protein sequence ID" value="CVK16468.1"/>
    <property type="molecule type" value="Genomic_DNA"/>
</dbReference>
<dbReference type="AlphaFoldDB" id="A0A0X3ARE8"/>
<protein>
    <submittedName>
        <fullName evidence="1">Uncharacterized protein</fullName>
    </submittedName>
</protein>
<dbReference type="RefSeq" id="WP_055425659.1">
    <property type="nucleotide sequence ID" value="NZ_FCOR01000007.1"/>
</dbReference>
<name>A0A0X3ARE8_9FLAO</name>
<keyword evidence="2" id="KW-1185">Reference proteome</keyword>
<evidence type="ECO:0000313" key="1">
    <source>
        <dbReference type="EMBL" id="CVK16468.1"/>
    </source>
</evidence>
<dbReference type="STRING" id="1586267.GCA_001418685_01321"/>
<proteinExistence type="predicted"/>
<sequence length="105" mass="12249">MDIRPIIVSSTKPKPYLTDKKFYLKHRFSVVDTAYPYFELLELKLTKSGNSPKFTENSKNGKTDNNNGFTFTFSNQCPFMEEYIYRILIVCNEYNIPSTVIKLDS</sequence>
<organism evidence="1 2">
    <name type="scientific">Apibacter mensalis</name>
    <dbReference type="NCBI Taxonomy" id="1586267"/>
    <lineage>
        <taxon>Bacteria</taxon>
        <taxon>Pseudomonadati</taxon>
        <taxon>Bacteroidota</taxon>
        <taxon>Flavobacteriia</taxon>
        <taxon>Flavobacteriales</taxon>
        <taxon>Weeksellaceae</taxon>
        <taxon>Apibacter</taxon>
    </lineage>
</organism>